<dbReference type="Proteomes" id="UP001184376">
    <property type="component" value="Unassembled WGS sequence"/>
</dbReference>
<accession>A0ACC6IUH8</accession>
<evidence type="ECO:0000313" key="1">
    <source>
        <dbReference type="EMBL" id="MDR6441389.1"/>
    </source>
</evidence>
<keyword evidence="2" id="KW-1185">Reference proteome</keyword>
<gene>
    <name evidence="1" type="ORF">J2795_002089</name>
</gene>
<comment type="caution">
    <text evidence="1">The sequence shown here is derived from an EMBL/GenBank/DDBJ whole genome shotgun (WGS) entry which is preliminary data.</text>
</comment>
<dbReference type="EMBL" id="JAVDRG010000002">
    <property type="protein sequence ID" value="MDR6441389.1"/>
    <property type="molecule type" value="Genomic_DNA"/>
</dbReference>
<reference evidence="1" key="1">
    <citation type="submission" date="2023-07" db="EMBL/GenBank/DDBJ databases">
        <title>Sorghum-associated microbial communities from plants grown in Nebraska, USA.</title>
        <authorList>
            <person name="Schachtman D."/>
        </authorList>
    </citation>
    <scope>NUCLEOTIDE SEQUENCE</scope>
    <source>
        <strain evidence="1">DS1280</strain>
    </source>
</reference>
<protein>
    <submittedName>
        <fullName evidence="1">Uncharacterized protein</fullName>
    </submittedName>
</protein>
<sequence length="311" mass="36148">MKHFENIARQINSLPYDIRAEVIINNLLENDDLQSEDFIIEKDGQFSRAYRYDILDSGISNYSFGSASFFKLVLSRDSIYDMLPENIVHDISSDTAEKNVDVMIQEYRIKKQDQKNARLFFQPFENEIFNYGVRFEAFEQDFFCQLHGSTFPKLFYELFGISTDVPSEMASRLIRILPFAYKIVGNTALTIEVLSLLLEEEVRISKKSWKKYYDDTQYSLLGDCKLGLDMVSGNNYDHYMNHIHLSVGPLRNNCFSDYLNEGKMKLFLDLLCGYFFSAETEVEITILLSKEAESFDLNVVKDTVLGYNTRI</sequence>
<name>A0ACC6IUH8_9FLAO</name>
<evidence type="ECO:0000313" key="2">
    <source>
        <dbReference type="Proteomes" id="UP001184376"/>
    </source>
</evidence>
<proteinExistence type="predicted"/>
<organism evidence="1 2">
    <name type="scientific">Chryseobacterium bernardetii</name>
    <dbReference type="NCBI Taxonomy" id="1241978"/>
    <lineage>
        <taxon>Bacteria</taxon>
        <taxon>Pseudomonadati</taxon>
        <taxon>Bacteroidota</taxon>
        <taxon>Flavobacteriia</taxon>
        <taxon>Flavobacteriales</taxon>
        <taxon>Weeksellaceae</taxon>
        <taxon>Chryseobacterium group</taxon>
        <taxon>Chryseobacterium</taxon>
    </lineage>
</organism>